<dbReference type="InterPro" id="IPR011250">
    <property type="entry name" value="OMP/PagP_B-barrel"/>
</dbReference>
<keyword evidence="2 3" id="KW-0732">Signal</keyword>
<feature type="domain" description="Outer membrane protein beta-barrel" evidence="4">
    <location>
        <begin position="9"/>
        <end position="203"/>
    </location>
</feature>
<name>A0ABU1PE34_9BURK</name>
<evidence type="ECO:0000256" key="1">
    <source>
        <dbReference type="ARBA" id="ARBA00004442"/>
    </source>
</evidence>
<evidence type="ECO:0000313" key="5">
    <source>
        <dbReference type="EMBL" id="MDR6584009.1"/>
    </source>
</evidence>
<comment type="caution">
    <text evidence="5">The sequence shown here is derived from an EMBL/GenBank/DDBJ whole genome shotgun (WGS) entry which is preliminary data.</text>
</comment>
<proteinExistence type="predicted"/>
<keyword evidence="6" id="KW-1185">Reference proteome</keyword>
<protein>
    <submittedName>
        <fullName evidence="5">Opacity protein-like surface antigen</fullName>
    </submittedName>
</protein>
<dbReference type="Proteomes" id="UP001260715">
    <property type="component" value="Unassembled WGS sequence"/>
</dbReference>
<evidence type="ECO:0000259" key="4">
    <source>
        <dbReference type="Pfam" id="PF13505"/>
    </source>
</evidence>
<dbReference type="Gene3D" id="2.40.160.20">
    <property type="match status" value="1"/>
</dbReference>
<evidence type="ECO:0000313" key="6">
    <source>
        <dbReference type="Proteomes" id="UP001260715"/>
    </source>
</evidence>
<dbReference type="EMBL" id="JAVDSJ010000002">
    <property type="protein sequence ID" value="MDR6584009.1"/>
    <property type="molecule type" value="Genomic_DNA"/>
</dbReference>
<evidence type="ECO:0000256" key="2">
    <source>
        <dbReference type="ARBA" id="ARBA00022729"/>
    </source>
</evidence>
<dbReference type="SUPFAM" id="SSF56925">
    <property type="entry name" value="OMPA-like"/>
    <property type="match status" value="1"/>
</dbReference>
<feature type="signal peptide" evidence="3">
    <location>
        <begin position="1"/>
        <end position="20"/>
    </location>
</feature>
<comment type="subcellular location">
    <subcellularLocation>
        <location evidence="1">Cell outer membrane</location>
    </subcellularLocation>
</comment>
<evidence type="ECO:0000256" key="3">
    <source>
        <dbReference type="SAM" id="SignalP"/>
    </source>
</evidence>
<organism evidence="5 6">
    <name type="scientific">Herbaspirillum frisingense</name>
    <dbReference type="NCBI Taxonomy" id="92645"/>
    <lineage>
        <taxon>Bacteria</taxon>
        <taxon>Pseudomonadati</taxon>
        <taxon>Pseudomonadota</taxon>
        <taxon>Betaproteobacteria</taxon>
        <taxon>Burkholderiales</taxon>
        <taxon>Oxalobacteraceae</taxon>
        <taxon>Herbaspirillum</taxon>
    </lineage>
</organism>
<reference evidence="5 6" key="1">
    <citation type="submission" date="2023-07" db="EMBL/GenBank/DDBJ databases">
        <title>Sorghum-associated microbial communities from plants grown in Nebraska, USA.</title>
        <authorList>
            <person name="Schachtman D."/>
        </authorList>
    </citation>
    <scope>NUCLEOTIDE SEQUENCE [LARGE SCALE GENOMIC DNA]</scope>
    <source>
        <strain evidence="5 6">596</strain>
    </source>
</reference>
<feature type="chain" id="PRO_5045174211" evidence="3">
    <location>
        <begin position="21"/>
        <end position="203"/>
    </location>
</feature>
<dbReference type="PROSITE" id="PS51257">
    <property type="entry name" value="PROKAR_LIPOPROTEIN"/>
    <property type="match status" value="1"/>
</dbReference>
<dbReference type="InterPro" id="IPR027385">
    <property type="entry name" value="Beta-barrel_OMP"/>
</dbReference>
<dbReference type="Pfam" id="PF13505">
    <property type="entry name" value="OMP_b-brl"/>
    <property type="match status" value="1"/>
</dbReference>
<gene>
    <name evidence="5" type="ORF">J2W50_002207</name>
</gene>
<sequence length="203" mass="21798">MKKMHLMAAGLLSVACATVAAQAVKSGPGFYVGLEGGAAHYDIDVEHSPGTIEKNDAGMIRFGGGYQFTPNFSVEMGYFRIGATSLEKTDRFSRDSAKGRVSGFDLTAAYKFSNVLPGVYFKGGITQAKFTEDVRYEYSGFGFSGSVSERASKSGTGYLLGLGYEHDLSEIVSINAGYTRYEGLAGHSNADVNFFAAGLKYRF</sequence>
<accession>A0ABU1PE34</accession>
<dbReference type="RefSeq" id="WP_102664316.1">
    <property type="nucleotide sequence ID" value="NZ_JAVDSJ010000002.1"/>
</dbReference>